<evidence type="ECO:0000313" key="3">
    <source>
        <dbReference type="EMBL" id="PHI29199.1"/>
    </source>
</evidence>
<proteinExistence type="predicted"/>
<dbReference type="Gene3D" id="2.40.128.130">
    <property type="entry name" value="Autotransporter beta-domain"/>
    <property type="match status" value="1"/>
</dbReference>
<gene>
    <name evidence="3" type="ORF">CRN84_07635</name>
</gene>
<keyword evidence="1" id="KW-0812">Transmembrane</keyword>
<organism evidence="3 4">
    <name type="scientific">Budvicia aquatica</name>
    <dbReference type="NCBI Taxonomy" id="82979"/>
    <lineage>
        <taxon>Bacteria</taxon>
        <taxon>Pseudomonadati</taxon>
        <taxon>Pseudomonadota</taxon>
        <taxon>Gammaproteobacteria</taxon>
        <taxon>Enterobacterales</taxon>
        <taxon>Budviciaceae</taxon>
        <taxon>Budvicia</taxon>
    </lineage>
</organism>
<keyword evidence="1" id="KW-1133">Transmembrane helix</keyword>
<evidence type="ECO:0000256" key="1">
    <source>
        <dbReference type="SAM" id="Phobius"/>
    </source>
</evidence>
<sequence length="110" mass="12055">MRFNPKLPAAGGEGRQESLAGVLEPDYRYSLAQAIFINPYARAGYFHADGKSISLSNSMTVHLDNHRSAKGEIGVILSQSPYLGRGKLERYYSLTLGVFILSFWVLSGSA</sequence>
<dbReference type="InterPro" id="IPR006315">
    <property type="entry name" value="OM_autotransptr_brl_dom"/>
</dbReference>
<dbReference type="EMBL" id="PDDX01000001">
    <property type="protein sequence ID" value="PHI29199.1"/>
    <property type="molecule type" value="Genomic_DNA"/>
</dbReference>
<reference evidence="4" key="1">
    <citation type="submission" date="2017-09" db="EMBL/GenBank/DDBJ databases">
        <title>FDA dAtabase for Regulatory Grade micrObial Sequences (FDA-ARGOS): Supporting development and validation of Infectious Disease Dx tests.</title>
        <authorList>
            <person name="Minogue T."/>
            <person name="Wolcott M."/>
            <person name="Wasieloski L."/>
            <person name="Aguilar W."/>
            <person name="Moore D."/>
            <person name="Tallon L."/>
            <person name="Sadzewicz L."/>
            <person name="Ott S."/>
            <person name="Zhao X."/>
            <person name="Nagaraj S."/>
            <person name="Vavikolanu K."/>
            <person name="Aluvathingal J."/>
            <person name="Nadendla S."/>
            <person name="Sichtig H."/>
        </authorList>
    </citation>
    <scope>NUCLEOTIDE SEQUENCE [LARGE SCALE GENOMIC DNA]</scope>
    <source>
        <strain evidence="4">FDAARGOS_387</strain>
    </source>
</reference>
<keyword evidence="1" id="KW-0472">Membrane</keyword>
<dbReference type="AlphaFoldDB" id="A0A2C6CR94"/>
<feature type="domain" description="Autotransporter" evidence="2">
    <location>
        <begin position="14"/>
        <end position="93"/>
    </location>
</feature>
<evidence type="ECO:0000259" key="2">
    <source>
        <dbReference type="Pfam" id="PF03797"/>
    </source>
</evidence>
<dbReference type="Proteomes" id="UP000224974">
    <property type="component" value="Unassembled WGS sequence"/>
</dbReference>
<dbReference type="Pfam" id="PF03797">
    <property type="entry name" value="Autotransporter"/>
    <property type="match status" value="1"/>
</dbReference>
<dbReference type="InterPro" id="IPR036709">
    <property type="entry name" value="Autotransporte_beta_dom_sf"/>
</dbReference>
<comment type="caution">
    <text evidence="3">The sequence shown here is derived from an EMBL/GenBank/DDBJ whole genome shotgun (WGS) entry which is preliminary data.</text>
</comment>
<dbReference type="SUPFAM" id="SSF103515">
    <property type="entry name" value="Autotransporter"/>
    <property type="match status" value="1"/>
</dbReference>
<feature type="transmembrane region" description="Helical" evidence="1">
    <location>
        <begin position="91"/>
        <end position="107"/>
    </location>
</feature>
<dbReference type="InterPro" id="IPR005546">
    <property type="entry name" value="Autotransporte_beta"/>
</dbReference>
<dbReference type="NCBIfam" id="TIGR01414">
    <property type="entry name" value="autotrans_barl"/>
    <property type="match status" value="1"/>
</dbReference>
<accession>A0A2C6CR94</accession>
<evidence type="ECO:0000313" key="4">
    <source>
        <dbReference type="Proteomes" id="UP000224974"/>
    </source>
</evidence>
<dbReference type="GO" id="GO:0019867">
    <property type="term" value="C:outer membrane"/>
    <property type="evidence" value="ECO:0007669"/>
    <property type="project" value="InterPro"/>
</dbReference>
<name>A0A2C6CR94_9GAMM</name>
<keyword evidence="4" id="KW-1185">Reference proteome</keyword>
<protein>
    <submittedName>
        <fullName evidence="3">Autotransporter outer membrane beta-barrel domain-containing protein</fullName>
    </submittedName>
</protein>
<dbReference type="RefSeq" id="WP_029095947.1">
    <property type="nucleotide sequence ID" value="NZ_PDDX01000001.1"/>
</dbReference>